<accession>A0A0F5LWU3</accession>
<dbReference type="Pfam" id="PF02653">
    <property type="entry name" value="BPD_transp_2"/>
    <property type="match status" value="1"/>
</dbReference>
<reference evidence="7 9" key="1">
    <citation type="submission" date="2015-03" db="EMBL/GenBank/DDBJ databases">
        <authorList>
            <person name="Hassan Y.I."/>
            <person name="Lepp D."/>
            <person name="Zhou T."/>
        </authorList>
    </citation>
    <scope>NUCLEOTIDE SEQUENCE [LARGE SCALE GENOMIC DNA]</scope>
    <source>
        <strain evidence="7 9">DSM 17137</strain>
    </source>
</reference>
<dbReference type="OrthoDB" id="9792579at2"/>
<keyword evidence="2" id="KW-1003">Cell membrane</keyword>
<comment type="subcellular location">
    <subcellularLocation>
        <location evidence="1">Cell membrane</location>
        <topology evidence="1">Multi-pass membrane protein</topology>
    </subcellularLocation>
</comment>
<evidence type="ECO:0000256" key="5">
    <source>
        <dbReference type="ARBA" id="ARBA00023136"/>
    </source>
</evidence>
<dbReference type="CDD" id="cd06580">
    <property type="entry name" value="TM_PBP1_transp_TpRbsC_like"/>
    <property type="match status" value="1"/>
</dbReference>
<evidence type="ECO:0000256" key="2">
    <source>
        <dbReference type="ARBA" id="ARBA00022475"/>
    </source>
</evidence>
<reference evidence="8 10" key="2">
    <citation type="submission" date="2016-11" db="EMBL/GenBank/DDBJ databases">
        <authorList>
            <person name="Jaros S."/>
            <person name="Januszkiewicz K."/>
            <person name="Wedrychowicz H."/>
        </authorList>
    </citation>
    <scope>NUCLEOTIDE SEQUENCE [LARGE SCALE GENOMIC DNA]</scope>
    <source>
        <strain evidence="8 10">DSM 17137</strain>
    </source>
</reference>
<evidence type="ECO:0000313" key="10">
    <source>
        <dbReference type="Proteomes" id="UP000184533"/>
    </source>
</evidence>
<evidence type="ECO:0000313" key="9">
    <source>
        <dbReference type="Proteomes" id="UP000033608"/>
    </source>
</evidence>
<sequence length="306" mass="31486">MSVIVFVLSGAFAMCVPFALAALGELVAEKSGVLNLSVEGMMALSAVMGFMVVAGTGSHVLGLGAGMIAGAGLSVIFAALVLLFRANQVAAGLAVGILGMGLSNLLGRSYEGSSVTALAKIRVPVLSEIPVIGPILFVQDIVVYLTVVLVIVIAWFLYHTKPGLRLRVIGENPETAYALGMHPVAVRLACVAFGGMMAGLAGAYASTILTPVWAQNMIAGRGWVAVALVVFGTWRPIRIALGAYLFGAVGLASLSLQSLGVGVPSQVMSASPYLLTIIVLVVISANSLRIRLNAPMALGQNFSPHG</sequence>
<feature type="transmembrane region" description="Helical" evidence="6">
    <location>
        <begin position="270"/>
        <end position="288"/>
    </location>
</feature>
<evidence type="ECO:0000256" key="3">
    <source>
        <dbReference type="ARBA" id="ARBA00022692"/>
    </source>
</evidence>
<evidence type="ECO:0000256" key="1">
    <source>
        <dbReference type="ARBA" id="ARBA00004651"/>
    </source>
</evidence>
<keyword evidence="8" id="KW-0762">Sugar transport</keyword>
<evidence type="ECO:0000313" key="7">
    <source>
        <dbReference type="EMBL" id="KKB86102.1"/>
    </source>
</evidence>
<dbReference type="GO" id="GO:0005886">
    <property type="term" value="C:plasma membrane"/>
    <property type="evidence" value="ECO:0007669"/>
    <property type="project" value="UniProtKB-SubCell"/>
</dbReference>
<feature type="transmembrane region" description="Helical" evidence="6">
    <location>
        <begin position="141"/>
        <end position="158"/>
    </location>
</feature>
<dbReference type="InterPro" id="IPR001851">
    <property type="entry name" value="ABC_transp_permease"/>
</dbReference>
<dbReference type="AlphaFoldDB" id="A0A0F5LWU3"/>
<dbReference type="RefSeq" id="WP_046134056.1">
    <property type="nucleotide sequence ID" value="NZ_FQVC01000015.1"/>
</dbReference>
<feature type="transmembrane region" description="Helical" evidence="6">
    <location>
        <begin position="31"/>
        <end position="53"/>
    </location>
</feature>
<evidence type="ECO:0000256" key="6">
    <source>
        <dbReference type="SAM" id="Phobius"/>
    </source>
</evidence>
<name>A0A0F5LWU3_9HYPH</name>
<dbReference type="EMBL" id="LAJF01000041">
    <property type="protein sequence ID" value="KKB86102.1"/>
    <property type="molecule type" value="Genomic_DNA"/>
</dbReference>
<protein>
    <submittedName>
        <fullName evidence="7">ABC transporter permease</fullName>
    </submittedName>
    <submittedName>
        <fullName evidence="8">Simple sugar transport system permease protein</fullName>
    </submittedName>
</protein>
<keyword evidence="8" id="KW-0813">Transport</keyword>
<dbReference type="Proteomes" id="UP000184533">
    <property type="component" value="Unassembled WGS sequence"/>
</dbReference>
<gene>
    <name evidence="8" type="ORF">SAMN02745223_03719</name>
    <name evidence="7" type="ORF">VW29_04270</name>
</gene>
<feature type="transmembrane region" description="Helical" evidence="6">
    <location>
        <begin position="89"/>
        <end position="107"/>
    </location>
</feature>
<feature type="transmembrane region" description="Helical" evidence="6">
    <location>
        <begin position="184"/>
        <end position="206"/>
    </location>
</feature>
<dbReference type="EMBL" id="FQVC01000015">
    <property type="protein sequence ID" value="SHF85250.1"/>
    <property type="molecule type" value="Genomic_DNA"/>
</dbReference>
<evidence type="ECO:0000256" key="4">
    <source>
        <dbReference type="ARBA" id="ARBA00022989"/>
    </source>
</evidence>
<feature type="transmembrane region" description="Helical" evidence="6">
    <location>
        <begin position="60"/>
        <end position="83"/>
    </location>
</feature>
<dbReference type="PATRIC" id="fig|1121477.3.peg.1925"/>
<keyword evidence="4 6" id="KW-1133">Transmembrane helix</keyword>
<proteinExistence type="predicted"/>
<dbReference type="Proteomes" id="UP000033608">
    <property type="component" value="Unassembled WGS sequence"/>
</dbReference>
<keyword evidence="9" id="KW-1185">Reference proteome</keyword>
<feature type="transmembrane region" description="Helical" evidence="6">
    <location>
        <begin position="243"/>
        <end position="264"/>
    </location>
</feature>
<organism evidence="7 9">
    <name type="scientific">Devosia limi DSM 17137</name>
    <dbReference type="NCBI Taxonomy" id="1121477"/>
    <lineage>
        <taxon>Bacteria</taxon>
        <taxon>Pseudomonadati</taxon>
        <taxon>Pseudomonadota</taxon>
        <taxon>Alphaproteobacteria</taxon>
        <taxon>Hyphomicrobiales</taxon>
        <taxon>Devosiaceae</taxon>
        <taxon>Devosia</taxon>
    </lineage>
</organism>
<dbReference type="GO" id="GO:0022857">
    <property type="term" value="F:transmembrane transporter activity"/>
    <property type="evidence" value="ECO:0007669"/>
    <property type="project" value="InterPro"/>
</dbReference>
<keyword evidence="3 6" id="KW-0812">Transmembrane</keyword>
<feature type="transmembrane region" description="Helical" evidence="6">
    <location>
        <begin position="212"/>
        <end position="231"/>
    </location>
</feature>
<dbReference type="PANTHER" id="PTHR43370:SF2">
    <property type="entry name" value="ABC TRANSPORTER PERMEASE PROTEIN"/>
    <property type="match status" value="1"/>
</dbReference>
<evidence type="ECO:0000313" key="8">
    <source>
        <dbReference type="EMBL" id="SHF85250.1"/>
    </source>
</evidence>
<dbReference type="STRING" id="1121477.SAMN02745223_03719"/>
<keyword evidence="5 6" id="KW-0472">Membrane</keyword>
<dbReference type="PANTHER" id="PTHR43370">
    <property type="entry name" value="SUGAR ABC TRANSPORTER INTEGRAL MEMBRANE PROTEIN-RELATED"/>
    <property type="match status" value="1"/>
</dbReference>